<dbReference type="Pfam" id="PF25372">
    <property type="entry name" value="DUF7885"/>
    <property type="match status" value="1"/>
</dbReference>
<dbReference type="OrthoDB" id="421226at2759"/>
<dbReference type="PANTHER" id="PTHR13318">
    <property type="entry name" value="PARTNER OF PAIRED, ISOFORM B-RELATED"/>
    <property type="match status" value="1"/>
</dbReference>
<organism evidence="3 4">
    <name type="scientific">Rhizopus oryzae</name>
    <name type="common">Mucormycosis agent</name>
    <name type="synonym">Rhizopus arrhizus var. delemar</name>
    <dbReference type="NCBI Taxonomy" id="64495"/>
    <lineage>
        <taxon>Eukaryota</taxon>
        <taxon>Fungi</taxon>
        <taxon>Fungi incertae sedis</taxon>
        <taxon>Mucoromycota</taxon>
        <taxon>Mucoromycotina</taxon>
        <taxon>Mucoromycetes</taxon>
        <taxon>Mucorales</taxon>
        <taxon>Mucorineae</taxon>
        <taxon>Rhizopodaceae</taxon>
        <taxon>Rhizopus</taxon>
    </lineage>
</organism>
<dbReference type="Gene3D" id="3.80.10.10">
    <property type="entry name" value="Ribonuclease Inhibitor"/>
    <property type="match status" value="2"/>
</dbReference>
<dbReference type="InterPro" id="IPR006553">
    <property type="entry name" value="Leu-rich_rpt_Cys-con_subtyp"/>
</dbReference>
<comment type="caution">
    <text evidence="3">The sequence shown here is derived from an EMBL/GenBank/DDBJ whole genome shotgun (WGS) entry which is preliminary data.</text>
</comment>
<feature type="domain" description="F-box" evidence="2">
    <location>
        <begin position="74"/>
        <end position="119"/>
    </location>
</feature>
<dbReference type="AlphaFoldDB" id="A0A9P6YFZ5"/>
<proteinExistence type="predicted"/>
<accession>A0A9P6YFZ5</accession>
<dbReference type="SUPFAM" id="SSF81383">
    <property type="entry name" value="F-box domain"/>
    <property type="match status" value="1"/>
</dbReference>
<dbReference type="Pfam" id="PF12937">
    <property type="entry name" value="F-box-like"/>
    <property type="match status" value="1"/>
</dbReference>
<keyword evidence="1" id="KW-0812">Transmembrane</keyword>
<dbReference type="PROSITE" id="PS50181">
    <property type="entry name" value="FBOX"/>
    <property type="match status" value="1"/>
</dbReference>
<dbReference type="SMART" id="SM00256">
    <property type="entry name" value="FBOX"/>
    <property type="match status" value="1"/>
</dbReference>
<evidence type="ECO:0000259" key="2">
    <source>
        <dbReference type="PROSITE" id="PS50181"/>
    </source>
</evidence>
<dbReference type="EMBL" id="JAANIT010000467">
    <property type="protein sequence ID" value="KAG1547428.1"/>
    <property type="molecule type" value="Genomic_DNA"/>
</dbReference>
<name>A0A9P6YFZ5_RHIOR</name>
<keyword evidence="1" id="KW-1133">Transmembrane helix</keyword>
<evidence type="ECO:0000313" key="4">
    <source>
        <dbReference type="Proteomes" id="UP000717996"/>
    </source>
</evidence>
<gene>
    <name evidence="3" type="ORF">G6F51_004269</name>
</gene>
<evidence type="ECO:0000256" key="1">
    <source>
        <dbReference type="SAM" id="Phobius"/>
    </source>
</evidence>
<protein>
    <recommendedName>
        <fullName evidence="2">F-box domain-containing protein</fullName>
    </recommendedName>
</protein>
<dbReference type="SMART" id="SM00367">
    <property type="entry name" value="LRR_CC"/>
    <property type="match status" value="5"/>
</dbReference>
<dbReference type="GO" id="GO:0019005">
    <property type="term" value="C:SCF ubiquitin ligase complex"/>
    <property type="evidence" value="ECO:0007669"/>
    <property type="project" value="TreeGrafter"/>
</dbReference>
<dbReference type="InterPro" id="IPR032675">
    <property type="entry name" value="LRR_dom_sf"/>
</dbReference>
<dbReference type="InterPro" id="IPR057207">
    <property type="entry name" value="FBXL15_LRR"/>
</dbReference>
<reference evidence="3" key="1">
    <citation type="journal article" date="2020" name="Microb. Genom.">
        <title>Genetic diversity of clinical and environmental Mucorales isolates obtained from an investigation of mucormycosis cases among solid organ transplant recipients.</title>
        <authorList>
            <person name="Nguyen M.H."/>
            <person name="Kaul D."/>
            <person name="Muto C."/>
            <person name="Cheng S.J."/>
            <person name="Richter R.A."/>
            <person name="Bruno V.M."/>
            <person name="Liu G."/>
            <person name="Beyhan S."/>
            <person name="Sundermann A.J."/>
            <person name="Mounaud S."/>
            <person name="Pasculle A.W."/>
            <person name="Nierman W.C."/>
            <person name="Driscoll E."/>
            <person name="Cumbie R."/>
            <person name="Clancy C.J."/>
            <person name="Dupont C.L."/>
        </authorList>
    </citation>
    <scope>NUCLEOTIDE SEQUENCE</scope>
    <source>
        <strain evidence="3">GL16</strain>
    </source>
</reference>
<dbReference type="SUPFAM" id="SSF52047">
    <property type="entry name" value="RNI-like"/>
    <property type="match status" value="1"/>
</dbReference>
<dbReference type="PANTHER" id="PTHR13318:SF247">
    <property type="entry name" value="GH16156P"/>
    <property type="match status" value="1"/>
</dbReference>
<keyword evidence="1" id="KW-0472">Membrane</keyword>
<dbReference type="GO" id="GO:0031146">
    <property type="term" value="P:SCF-dependent proteasomal ubiquitin-dependent protein catabolic process"/>
    <property type="evidence" value="ECO:0007669"/>
    <property type="project" value="TreeGrafter"/>
</dbReference>
<dbReference type="InterPro" id="IPR001810">
    <property type="entry name" value="F-box_dom"/>
</dbReference>
<dbReference type="InterPro" id="IPR036047">
    <property type="entry name" value="F-box-like_dom_sf"/>
</dbReference>
<sequence length="472" mass="54003">MVISFITWIFSWIDFIVVLYIHFRSTIRAAIYIVKYEHPGVRVKTRRQRPQPITKKLPEIRVRDFCQIKSKPKEFSLPKLPNEILIKVFNQLDKDSLFQSITVSKKWNQLAIPVLWKSTTPTRPIRFIPSFSNLDNKRLRLFSDGADTNFPVHLTCYGHAIVNLDLSLIASSLDDHTFRYIIHHCPKLTTLSLSNSRTITDESLRQLARSPVSRNLRTLILQNCRQITDQSLYYLAKSCRQLKTLHIGGCSRLTHEGVDHLLAHLGKNMQELYLNDCTRLTSRTIQSVAHHCGPELEVLDLAHLPFKHQDIAQLVMLCPNITNLNISLKKPSTSRSTPFNPFQNNSLDDDHRLHRFAGLLDSLANHGIQPTLSPESTRHLESLIEQRRQRDLVSDRTIICVAKNLKKLRRLDLNRWSCLTDSSIRALTNNSNHLVVVGLLGCTNLSDAAIKYCRYLSVSSPSSSLSSFCSKK</sequence>
<evidence type="ECO:0000313" key="3">
    <source>
        <dbReference type="EMBL" id="KAG1547428.1"/>
    </source>
</evidence>
<feature type="transmembrane region" description="Helical" evidence="1">
    <location>
        <begin position="6"/>
        <end position="23"/>
    </location>
</feature>
<dbReference type="Proteomes" id="UP000717996">
    <property type="component" value="Unassembled WGS sequence"/>
</dbReference>